<evidence type="ECO:0000313" key="2">
    <source>
        <dbReference type="Proteomes" id="UP001500016"/>
    </source>
</evidence>
<sequence length="84" mass="9021">MSTTSPEYAPDVVWGGQWEHPVCGASGEATWGDEETAYAGHECENDGEVTWSAEWRCDACGATSGPYLLGDDSPTYSDHECGED</sequence>
<dbReference type="Proteomes" id="UP001500016">
    <property type="component" value="Unassembled WGS sequence"/>
</dbReference>
<reference evidence="1 2" key="1">
    <citation type="journal article" date="2019" name="Int. J. Syst. Evol. Microbiol.">
        <title>The Global Catalogue of Microorganisms (GCM) 10K type strain sequencing project: providing services to taxonomists for standard genome sequencing and annotation.</title>
        <authorList>
            <consortium name="The Broad Institute Genomics Platform"/>
            <consortium name="The Broad Institute Genome Sequencing Center for Infectious Disease"/>
            <person name="Wu L."/>
            <person name="Ma J."/>
        </authorList>
    </citation>
    <scope>NUCLEOTIDE SEQUENCE [LARGE SCALE GENOMIC DNA]</scope>
    <source>
        <strain evidence="1 2">JCM 15478</strain>
    </source>
</reference>
<dbReference type="EMBL" id="BAAAPE010000023">
    <property type="protein sequence ID" value="GAA2100473.1"/>
    <property type="molecule type" value="Genomic_DNA"/>
</dbReference>
<gene>
    <name evidence="1" type="ORF">GCM10009801_73030</name>
</gene>
<accession>A0ABN2WWS7</accession>
<protein>
    <submittedName>
        <fullName evidence="1">Uncharacterized protein</fullName>
    </submittedName>
</protein>
<proteinExistence type="predicted"/>
<organism evidence="1 2">
    <name type="scientific">Streptomyces albiaxialis</name>
    <dbReference type="NCBI Taxonomy" id="329523"/>
    <lineage>
        <taxon>Bacteria</taxon>
        <taxon>Bacillati</taxon>
        <taxon>Actinomycetota</taxon>
        <taxon>Actinomycetes</taxon>
        <taxon>Kitasatosporales</taxon>
        <taxon>Streptomycetaceae</taxon>
        <taxon>Streptomyces</taxon>
    </lineage>
</organism>
<evidence type="ECO:0000313" key="1">
    <source>
        <dbReference type="EMBL" id="GAA2100473.1"/>
    </source>
</evidence>
<comment type="caution">
    <text evidence="1">The sequence shown here is derived from an EMBL/GenBank/DDBJ whole genome shotgun (WGS) entry which is preliminary data.</text>
</comment>
<name>A0ABN2WWS7_9ACTN</name>
<keyword evidence="2" id="KW-1185">Reference proteome</keyword>
<dbReference type="RefSeq" id="WP_344534539.1">
    <property type="nucleotide sequence ID" value="NZ_BAAAPE010000023.1"/>
</dbReference>